<protein>
    <submittedName>
        <fullName evidence="2">Uncharacterized protein</fullName>
    </submittedName>
</protein>
<dbReference type="EMBL" id="CAEKKB010000007">
    <property type="protein sequence ID" value="CAB4316743.1"/>
    <property type="molecule type" value="Genomic_DNA"/>
</dbReference>
<proteinExistence type="predicted"/>
<organism evidence="2 3">
    <name type="scientific">Prunus armeniaca</name>
    <name type="common">Apricot</name>
    <name type="synonym">Armeniaca vulgaris</name>
    <dbReference type="NCBI Taxonomy" id="36596"/>
    <lineage>
        <taxon>Eukaryota</taxon>
        <taxon>Viridiplantae</taxon>
        <taxon>Streptophyta</taxon>
        <taxon>Embryophyta</taxon>
        <taxon>Tracheophyta</taxon>
        <taxon>Spermatophyta</taxon>
        <taxon>Magnoliopsida</taxon>
        <taxon>eudicotyledons</taxon>
        <taxon>Gunneridae</taxon>
        <taxon>Pentapetalae</taxon>
        <taxon>rosids</taxon>
        <taxon>fabids</taxon>
        <taxon>Rosales</taxon>
        <taxon>Rosaceae</taxon>
        <taxon>Amygdaloideae</taxon>
        <taxon>Amygdaleae</taxon>
        <taxon>Prunus</taxon>
    </lineage>
</organism>
<sequence>MWPSLKLRLVTSKSCWRRTLSNGISSKKNIESPKNHLTTNLAMMISRSNIHSKCRKVADPRDGSQHTSSKDKTAQSPEDPQSVHGALSRRRQNQGKTFLLLMSVKADHASFTLLWQASLSLAYVAFGFFNSRNTGGFLIWNLTLLKVGWACNKASGLLMFSVFGTQEHSQGLL</sequence>
<feature type="compositionally biased region" description="Basic and acidic residues" evidence="1">
    <location>
        <begin position="56"/>
        <end position="73"/>
    </location>
</feature>
<accession>A0A6J5XWX0</accession>
<feature type="region of interest" description="Disordered" evidence="1">
    <location>
        <begin position="55"/>
        <end position="89"/>
    </location>
</feature>
<dbReference type="AlphaFoldDB" id="A0A6J5XWX0"/>
<evidence type="ECO:0000313" key="3">
    <source>
        <dbReference type="Proteomes" id="UP000507245"/>
    </source>
</evidence>
<keyword evidence="3" id="KW-1185">Reference proteome</keyword>
<dbReference type="Proteomes" id="UP000507245">
    <property type="component" value="Unassembled WGS sequence"/>
</dbReference>
<evidence type="ECO:0000256" key="1">
    <source>
        <dbReference type="SAM" id="MobiDB-lite"/>
    </source>
</evidence>
<evidence type="ECO:0000313" key="2">
    <source>
        <dbReference type="EMBL" id="CAB4316743.1"/>
    </source>
</evidence>
<name>A0A6J5XWX0_PRUAR</name>
<gene>
    <name evidence="2" type="ORF">ORAREDHAP_LOCUS42955</name>
</gene>
<reference evidence="3" key="1">
    <citation type="journal article" date="2020" name="Genome Biol.">
        <title>Gamete binning: chromosome-level and haplotype-resolved genome assembly enabled by high-throughput single-cell sequencing of gamete genomes.</title>
        <authorList>
            <person name="Campoy J.A."/>
            <person name="Sun H."/>
            <person name="Goel M."/>
            <person name="Jiao W.-B."/>
            <person name="Folz-Donahue K."/>
            <person name="Wang N."/>
            <person name="Rubio M."/>
            <person name="Liu C."/>
            <person name="Kukat C."/>
            <person name="Ruiz D."/>
            <person name="Huettel B."/>
            <person name="Schneeberger K."/>
        </authorList>
    </citation>
    <scope>NUCLEOTIDE SEQUENCE [LARGE SCALE GENOMIC DNA]</scope>
    <source>
        <strain evidence="3">cv. Rojo Pasion</strain>
    </source>
</reference>